<dbReference type="PANTHER" id="PTHR13798:SF11">
    <property type="entry name" value="RNA-BINDING PROTEIN 7-RELATED"/>
    <property type="match status" value="1"/>
</dbReference>
<comment type="subcellular location">
    <subcellularLocation>
        <location evidence="1">Nucleus</location>
        <location evidence="1">Nucleoplasm</location>
    </subcellularLocation>
</comment>
<dbReference type="SUPFAM" id="SSF54928">
    <property type="entry name" value="RNA-binding domain, RBD"/>
    <property type="match status" value="1"/>
</dbReference>
<dbReference type="GO" id="GO:0003727">
    <property type="term" value="F:single-stranded RNA binding"/>
    <property type="evidence" value="ECO:0007669"/>
    <property type="project" value="TreeGrafter"/>
</dbReference>
<dbReference type="InterPro" id="IPR035979">
    <property type="entry name" value="RBD_domain_sf"/>
</dbReference>
<organism evidence="7 8">
    <name type="scientific">Panagrolaimus davidi</name>
    <dbReference type="NCBI Taxonomy" id="227884"/>
    <lineage>
        <taxon>Eukaryota</taxon>
        <taxon>Metazoa</taxon>
        <taxon>Ecdysozoa</taxon>
        <taxon>Nematoda</taxon>
        <taxon>Chromadorea</taxon>
        <taxon>Rhabditida</taxon>
        <taxon>Tylenchina</taxon>
        <taxon>Panagrolaimomorpha</taxon>
        <taxon>Panagrolaimoidea</taxon>
        <taxon>Panagrolaimidae</taxon>
        <taxon>Panagrolaimus</taxon>
    </lineage>
</organism>
<protein>
    <submittedName>
        <fullName evidence="8">RRM domain-containing protein</fullName>
    </submittedName>
</protein>
<keyword evidence="7" id="KW-1185">Reference proteome</keyword>
<dbReference type="InterPro" id="IPR012677">
    <property type="entry name" value="Nucleotide-bd_a/b_plait_sf"/>
</dbReference>
<name>A0A914QSK7_9BILA</name>
<feature type="compositionally biased region" description="Polar residues" evidence="5">
    <location>
        <begin position="123"/>
        <end position="143"/>
    </location>
</feature>
<sequence>MAEERTLYVTNLDEKVTKELLHEIFTQAGPVESVSVINGVTTYAFVQFEDEDSVLFAIKLMDGLKLYDTPICVRPRANTVKHQIYRQQNSDHRSSSVGPSRRGSGNDYLPTYNPHSSDRRSLNENLTRQNTGPSRNVYQNQSGHRPLNESYPPIPLTLIQPHGQKYGQYPLNAFLPPPDSFRQRIIGGYYAQVPKSSNTNIQQYYIPTAQTFNFVSVHPHRPEAPFIPPRQRRHHLGQNSLSPSSVVATTVENAISKEDGKEEGEIDNDKEIISDQSNSVAAVNLIGLHQGTIGEPTFDDIYDAYNVFSTKDLREFLCRGNPFYNKSFGKILLLVAV</sequence>
<dbReference type="Proteomes" id="UP000887578">
    <property type="component" value="Unplaced"/>
</dbReference>
<accession>A0A914QSK7</accession>
<dbReference type="Gene3D" id="3.30.70.330">
    <property type="match status" value="1"/>
</dbReference>
<evidence type="ECO:0000313" key="7">
    <source>
        <dbReference type="Proteomes" id="UP000887578"/>
    </source>
</evidence>
<evidence type="ECO:0000259" key="6">
    <source>
        <dbReference type="PROSITE" id="PS50102"/>
    </source>
</evidence>
<dbReference type="GO" id="GO:0000381">
    <property type="term" value="P:regulation of alternative mRNA splicing, via spliceosome"/>
    <property type="evidence" value="ECO:0007669"/>
    <property type="project" value="TreeGrafter"/>
</dbReference>
<dbReference type="Pfam" id="PF00076">
    <property type="entry name" value="RRM_1"/>
    <property type="match status" value="1"/>
</dbReference>
<evidence type="ECO:0000256" key="4">
    <source>
        <dbReference type="PROSITE-ProRule" id="PRU00176"/>
    </source>
</evidence>
<dbReference type="SMART" id="SM00360">
    <property type="entry name" value="RRM"/>
    <property type="match status" value="1"/>
</dbReference>
<reference evidence="8" key="1">
    <citation type="submission" date="2022-11" db="UniProtKB">
        <authorList>
            <consortium name="WormBaseParasite"/>
        </authorList>
    </citation>
    <scope>IDENTIFICATION</scope>
</reference>
<feature type="compositionally biased region" description="Low complexity" evidence="5">
    <location>
        <begin position="95"/>
        <end position="105"/>
    </location>
</feature>
<evidence type="ECO:0000256" key="3">
    <source>
        <dbReference type="ARBA" id="ARBA00023242"/>
    </source>
</evidence>
<feature type="domain" description="RRM" evidence="6">
    <location>
        <begin position="5"/>
        <end position="78"/>
    </location>
</feature>
<evidence type="ECO:0000256" key="1">
    <source>
        <dbReference type="ARBA" id="ARBA00004642"/>
    </source>
</evidence>
<keyword evidence="3" id="KW-0539">Nucleus</keyword>
<evidence type="ECO:0000256" key="5">
    <source>
        <dbReference type="SAM" id="MobiDB-lite"/>
    </source>
</evidence>
<feature type="region of interest" description="Disordered" evidence="5">
    <location>
        <begin position="83"/>
        <end position="153"/>
    </location>
</feature>
<dbReference type="InterPro" id="IPR052285">
    <property type="entry name" value="NEXT_complex_subunit"/>
</dbReference>
<evidence type="ECO:0000313" key="8">
    <source>
        <dbReference type="WBParaSite" id="PDA_v2.g6507.t1"/>
    </source>
</evidence>
<dbReference type="WBParaSite" id="PDA_v2.g6507.t1">
    <property type="protein sequence ID" value="PDA_v2.g6507.t1"/>
    <property type="gene ID" value="PDA_v2.g6507"/>
</dbReference>
<dbReference type="AlphaFoldDB" id="A0A914QSK7"/>
<evidence type="ECO:0000256" key="2">
    <source>
        <dbReference type="ARBA" id="ARBA00022884"/>
    </source>
</evidence>
<dbReference type="GO" id="GO:0005654">
    <property type="term" value="C:nucleoplasm"/>
    <property type="evidence" value="ECO:0007669"/>
    <property type="project" value="UniProtKB-SubCell"/>
</dbReference>
<proteinExistence type="predicted"/>
<keyword evidence="2 4" id="KW-0694">RNA-binding</keyword>
<dbReference type="PROSITE" id="PS50102">
    <property type="entry name" value="RRM"/>
    <property type="match status" value="1"/>
</dbReference>
<dbReference type="InterPro" id="IPR000504">
    <property type="entry name" value="RRM_dom"/>
</dbReference>
<dbReference type="PANTHER" id="PTHR13798">
    <property type="entry name" value="RNA BINDING MOTIF RBM PROTEIN -RELATED"/>
    <property type="match status" value="1"/>
</dbReference>